<dbReference type="OrthoDB" id="5082712at2"/>
<reference evidence="1 2" key="1">
    <citation type="submission" date="2017-12" db="EMBL/GenBank/DDBJ databases">
        <title>Isolation and characterization of estrogens degradatiion strain Microbacterium hominis SJTG1.</title>
        <authorList>
            <person name="Xiong W."/>
            <person name="Yin C."/>
            <person name="Zheng D."/>
            <person name="Liang R."/>
        </authorList>
    </citation>
    <scope>NUCLEOTIDE SEQUENCE [LARGE SCALE GENOMIC DNA]</scope>
    <source>
        <strain evidence="1 2">SJTG1</strain>
    </source>
</reference>
<dbReference type="RefSeq" id="WP_101306093.1">
    <property type="nucleotide sequence ID" value="NZ_CP025299.1"/>
</dbReference>
<evidence type="ECO:0000313" key="2">
    <source>
        <dbReference type="Proteomes" id="UP000233276"/>
    </source>
</evidence>
<sequence>MGIFQSRPEEPTEWGGLPSEPVDEQQPAEVLPPPVDDLGVFGAAGVAFSVPVEVLVQDEESTPED</sequence>
<protein>
    <submittedName>
        <fullName evidence="1">Uncharacterized protein</fullName>
    </submittedName>
</protein>
<dbReference type="KEGG" id="mhos:CXR34_07670"/>
<proteinExistence type="predicted"/>
<organism evidence="1 2">
    <name type="scientific">Microbacterium hominis</name>
    <dbReference type="NCBI Taxonomy" id="162426"/>
    <lineage>
        <taxon>Bacteria</taxon>
        <taxon>Bacillati</taxon>
        <taxon>Actinomycetota</taxon>
        <taxon>Actinomycetes</taxon>
        <taxon>Micrococcales</taxon>
        <taxon>Microbacteriaceae</taxon>
        <taxon>Microbacterium</taxon>
    </lineage>
</organism>
<dbReference type="EMBL" id="CP025299">
    <property type="protein sequence ID" value="AUG29348.1"/>
    <property type="molecule type" value="Genomic_DNA"/>
</dbReference>
<dbReference type="AlphaFoldDB" id="A0A2K9DLU7"/>
<evidence type="ECO:0000313" key="1">
    <source>
        <dbReference type="EMBL" id="AUG29348.1"/>
    </source>
</evidence>
<dbReference type="Proteomes" id="UP000233276">
    <property type="component" value="Chromosome"/>
</dbReference>
<accession>A0A2K9DLU7</accession>
<gene>
    <name evidence="1" type="ORF">CXR34_07670</name>
</gene>
<name>A0A2K9DLU7_9MICO</name>